<evidence type="ECO:0000313" key="1">
    <source>
        <dbReference type="EMBL" id="MEJ7137846.1"/>
    </source>
</evidence>
<keyword evidence="2" id="KW-1185">Reference proteome</keyword>
<accession>A0ACC6P0Y9</accession>
<gene>
    <name evidence="1" type="ORF">RV045_05280</name>
</gene>
<sequence length="115" mass="12743">MTKEVQVTVRVESALRTEFSQAALLQDRSAAQVLRELMRDYVQQSRSRGQRPASKSLAATESHRREQALNFARASVGLEGFKPLPEDEALSRLYVAGDITIADAIRAVNEAAQSR</sequence>
<evidence type="ECO:0000313" key="2">
    <source>
        <dbReference type="Proteomes" id="UP001364695"/>
    </source>
</evidence>
<dbReference type="EMBL" id="JAWDIE010000006">
    <property type="protein sequence ID" value="MEJ7137846.1"/>
    <property type="molecule type" value="Genomic_DNA"/>
</dbReference>
<organism evidence="1 2">
    <name type="scientific">Amphibiibacter pelophylacis</name>
    <dbReference type="NCBI Taxonomy" id="1799477"/>
    <lineage>
        <taxon>Bacteria</taxon>
        <taxon>Pseudomonadati</taxon>
        <taxon>Pseudomonadota</taxon>
        <taxon>Betaproteobacteria</taxon>
        <taxon>Burkholderiales</taxon>
        <taxon>Sphaerotilaceae</taxon>
        <taxon>Amphibiibacter</taxon>
    </lineage>
</organism>
<dbReference type="Proteomes" id="UP001364695">
    <property type="component" value="Unassembled WGS sequence"/>
</dbReference>
<proteinExistence type="predicted"/>
<comment type="caution">
    <text evidence="1">The sequence shown here is derived from an EMBL/GenBank/DDBJ whole genome shotgun (WGS) entry which is preliminary data.</text>
</comment>
<protein>
    <submittedName>
        <fullName evidence="1">Antitoxin VbhA family protein</fullName>
    </submittedName>
</protein>
<reference evidence="1" key="1">
    <citation type="submission" date="2023-10" db="EMBL/GenBank/DDBJ databases">
        <title>Amphibacter perezi, gen. nov., sp. nov. a novel taxa of the family Comamonadaceae, class Betaproteobacteria isolated from the skin microbiota of Pelophylax perezi from different populations.</title>
        <authorList>
            <person name="Costa S."/>
            <person name="Proenca D.N."/>
            <person name="Lopes I."/>
            <person name="Morais P.V."/>
        </authorList>
    </citation>
    <scope>NUCLEOTIDE SEQUENCE</scope>
    <source>
        <strain evidence="1">SL12-8</strain>
    </source>
</reference>
<name>A0ACC6P0Y9_9BURK</name>